<dbReference type="PANTHER" id="PTHR11566:SF149">
    <property type="entry name" value="GTPASE, PUTATIVE (AFU_ORTHOLOGUE AFUA_6G11890)-RELATED"/>
    <property type="match status" value="1"/>
</dbReference>
<dbReference type="GO" id="GO:0016559">
    <property type="term" value="P:peroxisome fission"/>
    <property type="evidence" value="ECO:0007669"/>
    <property type="project" value="TreeGrafter"/>
</dbReference>
<dbReference type="Pfam" id="PF01031">
    <property type="entry name" value="Dynamin_M"/>
    <property type="match status" value="1"/>
</dbReference>
<evidence type="ECO:0000256" key="3">
    <source>
        <dbReference type="SAM" id="MobiDB-lite"/>
    </source>
</evidence>
<dbReference type="InterPro" id="IPR022812">
    <property type="entry name" value="Dynamin"/>
</dbReference>
<accession>A0A8H5YID8</accession>
<evidence type="ECO:0000259" key="4">
    <source>
        <dbReference type="PROSITE" id="PS51388"/>
    </source>
</evidence>
<dbReference type="AlphaFoldDB" id="A0A8H5YID8"/>
<sequence length="1008" mass="113779">MASDTEKPSSQAETEVLQLVADLDRGRILRIAERIEKQGICQFLQKTQSGVQYRQLQSEKFKIWLESCPFTASTSRIQNWTCAAIVKLINWASEARWQYAEQLRTLLELDEPQSQAWLDNLHKVARYHSAIKSMVKFAVKEPGIFVNIGIRPINAPEPRRFKFPHGDAPLLAIVQKLLGKDTNSTMEKLEKHLGTQDVEVKLRGTCPAKLTLHAEMQIVVFYECNPGDHRDLLDIIDKLRLQGVSHYIDLPEIIVCGDQSAGKSSVLEAVSGMKFPIKDGLCTRFATELVLRRGPNIITNVSITPGESRFGEDKERLENWKPTTSINEEDLGPVTKEAEAMMAVQTGTGEFYEDTLRVELIGPEKPHLTMVDLPGLFRGGNKNQSDADISIVHDMVEKYMARERSIILTVVSAKYEYVLQEVTRMAQKADPEGLRTMGIITKPDTLDVGSESEDYFVRLAQNIEEKLDLGWHVLKNRSYDERDFTLAQRNEKEKEFFSQGLWGSIEPSHCGAGSLMVRLSNVLRNQILVELPSLEKDVEHGILNCVERLERLGPERGTSQQQRSYLLRVSENYTLLMRQAVDGIYTDRFFGNRNDQASFVKRLRAVVRSRLDDFAEEMRIDGQSHRIVDSASGSEDEGPDNSRAGVTSIPRSEFIGNVAHRLKYNRGRELPGLFNPQIVDDLFVDQCAPWKGIVNRLADDMLDIVHLTTEKVVEQSAAREVSEEVLKLIRKEVEGLKISMGGEIDKLLKSATQHLITNNPELVQQVQKTQEDRHKRTVKSLITKMFGTNRFEGSDKKISINPVELLTLAEKGFEPNMERFGSALAVDYMRAFYKVAVNRFIDDVSVLAIEDCLISKLPSLFTSNTVAEMSDETLQLLAGENKESSAERKRLELKQGILEKGLQDLKSLYKHSTVIASRGYHGLLSEGPEKVSAITQRKSEKGSSTTDRGTAASEVFVEEVPISQDQRPELQADHIKWPDQDGAKDFWPPPAMRKYVTDTLGEGHRWGN</sequence>
<dbReference type="GO" id="GO:0006897">
    <property type="term" value="P:endocytosis"/>
    <property type="evidence" value="ECO:0007669"/>
    <property type="project" value="TreeGrafter"/>
</dbReference>
<evidence type="ECO:0000313" key="6">
    <source>
        <dbReference type="EMBL" id="KAF5713163.1"/>
    </source>
</evidence>
<dbReference type="CDD" id="cd08771">
    <property type="entry name" value="DLP_1"/>
    <property type="match status" value="1"/>
</dbReference>
<dbReference type="InterPro" id="IPR000375">
    <property type="entry name" value="Dynamin_stalk"/>
</dbReference>
<evidence type="ECO:0008006" key="8">
    <source>
        <dbReference type="Google" id="ProtNLM"/>
    </source>
</evidence>
<dbReference type="InterPro" id="IPR030381">
    <property type="entry name" value="G_DYNAMIN_dom"/>
</dbReference>
<dbReference type="PROSITE" id="PS51388">
    <property type="entry name" value="GED"/>
    <property type="match status" value="1"/>
</dbReference>
<dbReference type="GO" id="GO:0003924">
    <property type="term" value="F:GTPase activity"/>
    <property type="evidence" value="ECO:0007669"/>
    <property type="project" value="InterPro"/>
</dbReference>
<feature type="compositionally biased region" description="Basic and acidic residues" evidence="3">
    <location>
        <begin position="966"/>
        <end position="984"/>
    </location>
</feature>
<evidence type="ECO:0000256" key="2">
    <source>
        <dbReference type="ARBA" id="ARBA00023134"/>
    </source>
</evidence>
<comment type="caution">
    <text evidence="6">The sequence shown here is derived from an EMBL/GenBank/DDBJ whole genome shotgun (WGS) entry which is preliminary data.</text>
</comment>
<feature type="region of interest" description="Disordered" evidence="3">
    <location>
        <begin position="963"/>
        <end position="990"/>
    </location>
</feature>
<dbReference type="PROSITE" id="PS51718">
    <property type="entry name" value="G_DYNAMIN_2"/>
    <property type="match status" value="1"/>
</dbReference>
<dbReference type="Proteomes" id="UP000532311">
    <property type="component" value="Unassembled WGS sequence"/>
</dbReference>
<dbReference type="InterPro" id="IPR027417">
    <property type="entry name" value="P-loop_NTPase"/>
</dbReference>
<keyword evidence="1" id="KW-0547">Nucleotide-binding</keyword>
<dbReference type="EMBL" id="JAAQPF010000153">
    <property type="protein sequence ID" value="KAF5713163.1"/>
    <property type="molecule type" value="Genomic_DNA"/>
</dbReference>
<feature type="domain" description="GED" evidence="4">
    <location>
        <begin position="822"/>
        <end position="913"/>
    </location>
</feature>
<protein>
    <recommendedName>
        <fullName evidence="8">Interferon-induced GTP-binding protein Mx</fullName>
    </recommendedName>
</protein>
<dbReference type="GO" id="GO:0008017">
    <property type="term" value="F:microtubule binding"/>
    <property type="evidence" value="ECO:0007669"/>
    <property type="project" value="TreeGrafter"/>
</dbReference>
<dbReference type="Pfam" id="PF00350">
    <property type="entry name" value="Dynamin_N"/>
    <property type="match status" value="1"/>
</dbReference>
<proteinExistence type="predicted"/>
<dbReference type="GO" id="GO:0000266">
    <property type="term" value="P:mitochondrial fission"/>
    <property type="evidence" value="ECO:0007669"/>
    <property type="project" value="TreeGrafter"/>
</dbReference>
<dbReference type="GO" id="GO:0005874">
    <property type="term" value="C:microtubule"/>
    <property type="evidence" value="ECO:0007669"/>
    <property type="project" value="TreeGrafter"/>
</dbReference>
<feature type="domain" description="Dynamin-type G" evidence="5">
    <location>
        <begin position="247"/>
        <end position="532"/>
    </location>
</feature>
<dbReference type="InterPro" id="IPR020850">
    <property type="entry name" value="GED_dom"/>
</dbReference>
<keyword evidence="7" id="KW-1185">Reference proteome</keyword>
<dbReference type="GO" id="GO:0016020">
    <property type="term" value="C:membrane"/>
    <property type="evidence" value="ECO:0007669"/>
    <property type="project" value="TreeGrafter"/>
</dbReference>
<name>A0A8H5YID8_9HYPO</name>
<dbReference type="FunFam" id="3.40.50.300:FF:001425">
    <property type="entry name" value="Dynamin GTPase, putative"/>
    <property type="match status" value="1"/>
</dbReference>
<dbReference type="PANTHER" id="PTHR11566">
    <property type="entry name" value="DYNAMIN"/>
    <property type="match status" value="1"/>
</dbReference>
<dbReference type="InterPro" id="IPR001401">
    <property type="entry name" value="Dynamin_GTPase"/>
</dbReference>
<organism evidence="6 7">
    <name type="scientific">Fusarium globosum</name>
    <dbReference type="NCBI Taxonomy" id="78864"/>
    <lineage>
        <taxon>Eukaryota</taxon>
        <taxon>Fungi</taxon>
        <taxon>Dikarya</taxon>
        <taxon>Ascomycota</taxon>
        <taxon>Pezizomycotina</taxon>
        <taxon>Sordariomycetes</taxon>
        <taxon>Hypocreomycetidae</taxon>
        <taxon>Hypocreales</taxon>
        <taxon>Nectriaceae</taxon>
        <taxon>Fusarium</taxon>
        <taxon>Fusarium fujikuroi species complex</taxon>
    </lineage>
</organism>
<dbReference type="SMART" id="SM00053">
    <property type="entry name" value="DYNc"/>
    <property type="match status" value="1"/>
</dbReference>
<reference evidence="6 7" key="1">
    <citation type="submission" date="2020-05" db="EMBL/GenBank/DDBJ databases">
        <title>Identification and distribution of gene clusters putatively required for synthesis of sphingolipid metabolism inhibitors in phylogenetically diverse species of the filamentous fungus Fusarium.</title>
        <authorList>
            <person name="Kim H.-S."/>
            <person name="Busman M."/>
            <person name="Brown D.W."/>
            <person name="Divon H."/>
            <person name="Uhlig S."/>
            <person name="Proctor R.H."/>
        </authorList>
    </citation>
    <scope>NUCLEOTIDE SEQUENCE [LARGE SCALE GENOMIC DNA]</scope>
    <source>
        <strain evidence="6 7">NRRL 26131</strain>
    </source>
</reference>
<evidence type="ECO:0000256" key="1">
    <source>
        <dbReference type="ARBA" id="ARBA00022741"/>
    </source>
</evidence>
<evidence type="ECO:0000259" key="5">
    <source>
        <dbReference type="PROSITE" id="PS51718"/>
    </source>
</evidence>
<dbReference type="Gene3D" id="3.40.50.300">
    <property type="entry name" value="P-loop containing nucleotide triphosphate hydrolases"/>
    <property type="match status" value="1"/>
</dbReference>
<dbReference type="GO" id="GO:0005525">
    <property type="term" value="F:GTP binding"/>
    <property type="evidence" value="ECO:0007669"/>
    <property type="project" value="InterPro"/>
</dbReference>
<evidence type="ECO:0000313" key="7">
    <source>
        <dbReference type="Proteomes" id="UP000532311"/>
    </source>
</evidence>
<dbReference type="GO" id="GO:0048312">
    <property type="term" value="P:intracellular distribution of mitochondria"/>
    <property type="evidence" value="ECO:0007669"/>
    <property type="project" value="TreeGrafter"/>
</dbReference>
<feature type="region of interest" description="Disordered" evidence="3">
    <location>
        <begin position="625"/>
        <end position="647"/>
    </location>
</feature>
<keyword evidence="2" id="KW-0342">GTP-binding</keyword>
<dbReference type="PRINTS" id="PR00195">
    <property type="entry name" value="DYNAMIN"/>
</dbReference>
<gene>
    <name evidence="6" type="ORF">FGLOB1_4136</name>
</gene>
<dbReference type="SUPFAM" id="SSF52540">
    <property type="entry name" value="P-loop containing nucleoside triphosphate hydrolases"/>
    <property type="match status" value="1"/>
</dbReference>
<dbReference type="InterPro" id="IPR045063">
    <property type="entry name" value="Dynamin_N"/>
</dbReference>
<dbReference type="GO" id="GO:0005739">
    <property type="term" value="C:mitochondrion"/>
    <property type="evidence" value="ECO:0007669"/>
    <property type="project" value="TreeGrafter"/>
</dbReference>